<keyword evidence="6" id="KW-1133">Transmembrane helix</keyword>
<keyword evidence="5" id="KW-0560">Oxidoreductase</keyword>
<evidence type="ECO:0000256" key="5">
    <source>
        <dbReference type="RuleBase" id="RU000461"/>
    </source>
</evidence>
<dbReference type="PRINTS" id="PR00385">
    <property type="entry name" value="P450"/>
</dbReference>
<name>A0ABR4B1R9_9LECA</name>
<dbReference type="PROSITE" id="PS00086">
    <property type="entry name" value="CYTOCHROME_P450"/>
    <property type="match status" value="1"/>
</dbReference>
<evidence type="ECO:0000256" key="6">
    <source>
        <dbReference type="SAM" id="Phobius"/>
    </source>
</evidence>
<dbReference type="PRINTS" id="PR00463">
    <property type="entry name" value="EP450I"/>
</dbReference>
<evidence type="ECO:0000313" key="8">
    <source>
        <dbReference type="Proteomes" id="UP001590951"/>
    </source>
</evidence>
<comment type="similarity">
    <text evidence="2 5">Belongs to the cytochrome P450 family.</text>
</comment>
<dbReference type="Proteomes" id="UP001590951">
    <property type="component" value="Unassembled WGS sequence"/>
</dbReference>
<dbReference type="InterPro" id="IPR036396">
    <property type="entry name" value="Cyt_P450_sf"/>
</dbReference>
<dbReference type="PANTHER" id="PTHR24305">
    <property type="entry name" value="CYTOCHROME P450"/>
    <property type="match status" value="1"/>
</dbReference>
<dbReference type="Gene3D" id="1.10.630.10">
    <property type="entry name" value="Cytochrome P450"/>
    <property type="match status" value="1"/>
</dbReference>
<evidence type="ECO:0008006" key="9">
    <source>
        <dbReference type="Google" id="ProtNLM"/>
    </source>
</evidence>
<gene>
    <name evidence="7" type="ORF">ABVK25_008099</name>
</gene>
<dbReference type="SUPFAM" id="SSF48264">
    <property type="entry name" value="Cytochrome P450"/>
    <property type="match status" value="1"/>
</dbReference>
<reference evidence="7 8" key="1">
    <citation type="submission" date="2024-09" db="EMBL/GenBank/DDBJ databases">
        <title>Rethinking Asexuality: The Enigmatic Case of Functional Sexual Genes in Lepraria (Stereocaulaceae).</title>
        <authorList>
            <person name="Doellman M."/>
            <person name="Sun Y."/>
            <person name="Barcenas-Pena A."/>
            <person name="Lumbsch H.T."/>
            <person name="Grewe F."/>
        </authorList>
    </citation>
    <scope>NUCLEOTIDE SEQUENCE [LARGE SCALE GENOMIC DNA]</scope>
    <source>
        <strain evidence="7 8">Grewe 0041</strain>
    </source>
</reference>
<keyword evidence="6" id="KW-0472">Membrane</keyword>
<protein>
    <recommendedName>
        <fullName evidence="9">Cytochrome P450</fullName>
    </recommendedName>
</protein>
<proteinExistence type="inferred from homology"/>
<keyword evidence="3 5" id="KW-0479">Metal-binding</keyword>
<evidence type="ECO:0000256" key="2">
    <source>
        <dbReference type="ARBA" id="ARBA00010617"/>
    </source>
</evidence>
<keyword evidence="4 5" id="KW-0408">Iron</keyword>
<keyword evidence="8" id="KW-1185">Reference proteome</keyword>
<keyword evidence="5" id="KW-0503">Monooxygenase</keyword>
<accession>A0ABR4B1R9</accession>
<evidence type="ECO:0000256" key="4">
    <source>
        <dbReference type="ARBA" id="ARBA00023004"/>
    </source>
</evidence>
<feature type="transmembrane region" description="Helical" evidence="6">
    <location>
        <begin position="12"/>
        <end position="33"/>
    </location>
</feature>
<dbReference type="PANTHER" id="PTHR24305:SF232">
    <property type="entry name" value="P450, PUTATIVE (EUROFUNG)-RELATED"/>
    <property type="match status" value="1"/>
</dbReference>
<dbReference type="EMBL" id="JBHFEH010000033">
    <property type="protein sequence ID" value="KAL2051685.1"/>
    <property type="molecule type" value="Genomic_DNA"/>
</dbReference>
<dbReference type="InterPro" id="IPR001128">
    <property type="entry name" value="Cyt_P450"/>
</dbReference>
<comment type="caution">
    <text evidence="7">The sequence shown here is derived from an EMBL/GenBank/DDBJ whole genome shotgun (WGS) entry which is preliminary data.</text>
</comment>
<dbReference type="Pfam" id="PF00067">
    <property type="entry name" value="p450"/>
    <property type="match status" value="1"/>
</dbReference>
<evidence type="ECO:0000256" key="1">
    <source>
        <dbReference type="ARBA" id="ARBA00001971"/>
    </source>
</evidence>
<dbReference type="CDD" id="cd11060">
    <property type="entry name" value="CYP57A1-like"/>
    <property type="match status" value="1"/>
</dbReference>
<comment type="cofactor">
    <cofactor evidence="1">
        <name>heme</name>
        <dbReference type="ChEBI" id="CHEBI:30413"/>
    </cofactor>
</comment>
<evidence type="ECO:0000256" key="3">
    <source>
        <dbReference type="ARBA" id="ARBA00022723"/>
    </source>
</evidence>
<dbReference type="InterPro" id="IPR002401">
    <property type="entry name" value="Cyt_P450_E_grp-I"/>
</dbReference>
<organism evidence="7 8">
    <name type="scientific">Lepraria finkii</name>
    <dbReference type="NCBI Taxonomy" id="1340010"/>
    <lineage>
        <taxon>Eukaryota</taxon>
        <taxon>Fungi</taxon>
        <taxon>Dikarya</taxon>
        <taxon>Ascomycota</taxon>
        <taxon>Pezizomycotina</taxon>
        <taxon>Lecanoromycetes</taxon>
        <taxon>OSLEUM clade</taxon>
        <taxon>Lecanoromycetidae</taxon>
        <taxon>Lecanorales</taxon>
        <taxon>Lecanorineae</taxon>
        <taxon>Stereocaulaceae</taxon>
        <taxon>Lepraria</taxon>
    </lineage>
</organism>
<keyword evidence="6" id="KW-0812">Transmembrane</keyword>
<evidence type="ECO:0000313" key="7">
    <source>
        <dbReference type="EMBL" id="KAL2051685.1"/>
    </source>
</evidence>
<dbReference type="InterPro" id="IPR050121">
    <property type="entry name" value="Cytochrome_P450_monoxygenase"/>
</dbReference>
<sequence>MTSPSFWPPQNVSVTLAQVFALLSLCLIPVVFYRQFSGPLQKIPGPLSARLSRLWMVKHSWQGDMHRTMIELHKKHGKLVRTGPNEISVADLSAVKKIYGAGTKFAKSPWYSVWQGHRKFDLFAERDENIHSAQRRLVSRIYSMESLKDLEKYVDNAVAHFMTIMQTRQNQDTNMGLFVQLFAFDVIGEVTFSKRFGFMDAGKDDGSFEQIEGALRSAAWIGQIPALYWIHDFLSPVIGSHLGITARHGGLRNFAAKEIESRKSRGSDHQDILDKLFAVQKEKPDEMTDVNVLSMAASNIFAGSDTTAISTRAVIYYLLKNPKCKRKLVEELDTQKREGKLTELITLEQTKHMPYLQACLYEGLRCHPAVGMSLPRVTPPGGINIDGRYIPEGTTVGVNPWVVHRDTHVFGEDVEQFRPERWLGKSDSGEMERFFFAFGTGARVCLGRNLSWMEMSKLIPTLFLHFNIELVDPKAEWIEICWWFVKQEGVHVILRAR</sequence>
<dbReference type="InterPro" id="IPR017972">
    <property type="entry name" value="Cyt_P450_CS"/>
</dbReference>
<keyword evidence="5" id="KW-0349">Heme</keyword>